<proteinExistence type="inferred from homology"/>
<gene>
    <name evidence="3" type="ORF">SAMN05421593_2489</name>
</gene>
<dbReference type="SUPFAM" id="SSF56935">
    <property type="entry name" value="Porins"/>
    <property type="match status" value="1"/>
</dbReference>
<dbReference type="EMBL" id="FNWQ01000002">
    <property type="protein sequence ID" value="SEH33876.1"/>
    <property type="molecule type" value="Genomic_DNA"/>
</dbReference>
<feature type="domain" description="TonB-dependent receptor plug" evidence="2">
    <location>
        <begin position="122"/>
        <end position="192"/>
    </location>
</feature>
<keyword evidence="1" id="KW-0813">Transport</keyword>
<keyword evidence="1" id="KW-0998">Cell outer membrane</keyword>
<comment type="similarity">
    <text evidence="1">Belongs to the TonB-dependent receptor family.</text>
</comment>
<comment type="subcellular location">
    <subcellularLocation>
        <location evidence="1">Cell outer membrane</location>
        <topology evidence="1">Multi-pass membrane protein</topology>
    </subcellularLocation>
</comment>
<dbReference type="AlphaFoldDB" id="A0A1H6HEK7"/>
<dbReference type="Gene3D" id="2.170.130.10">
    <property type="entry name" value="TonB-dependent receptor, plug domain"/>
    <property type="match status" value="1"/>
</dbReference>
<protein>
    <submittedName>
        <fullName evidence="3">TonB-dependent outer membrane receptor, SusC/RagA subfamily, signature region</fullName>
    </submittedName>
</protein>
<dbReference type="InterPro" id="IPR037066">
    <property type="entry name" value="Plug_dom_sf"/>
</dbReference>
<reference evidence="3 4" key="1">
    <citation type="submission" date="2016-10" db="EMBL/GenBank/DDBJ databases">
        <authorList>
            <person name="de Groot N.N."/>
        </authorList>
    </citation>
    <scope>NUCLEOTIDE SEQUENCE [LARGE SCALE GENOMIC DNA]</scope>
    <source>
        <strain evidence="3 4">DSM 23031</strain>
    </source>
</reference>
<evidence type="ECO:0000313" key="3">
    <source>
        <dbReference type="EMBL" id="SEH33876.1"/>
    </source>
</evidence>
<keyword evidence="3" id="KW-0675">Receptor</keyword>
<dbReference type="STRING" id="680127.SAMN05421593_2489"/>
<sequence>MKITIPKPCHENWNAMTPDEKGRFCSVCSKTVRDFRTASDDEIRKVFSNSSQEICGVFYPSQLNRELHYSYINSLFVKFAVGFMLTTGGIISINAQECATKSNVITMEKGMPLGKVISSPPVIQNTADNHTYTIGGAPSSKAMVYKPLYVIDGKISDYEKVKTLDPNQIKTINVLKGAAASAKYGEKARDGVVVITTKKKKI</sequence>
<evidence type="ECO:0000259" key="2">
    <source>
        <dbReference type="Pfam" id="PF07715"/>
    </source>
</evidence>
<organism evidence="3 4">
    <name type="scientific">Chryseobacterium culicis</name>
    <dbReference type="NCBI Taxonomy" id="680127"/>
    <lineage>
        <taxon>Bacteria</taxon>
        <taxon>Pseudomonadati</taxon>
        <taxon>Bacteroidota</taxon>
        <taxon>Flavobacteriia</taxon>
        <taxon>Flavobacteriales</taxon>
        <taxon>Weeksellaceae</taxon>
        <taxon>Chryseobacterium group</taxon>
        <taxon>Chryseobacterium</taxon>
    </lineage>
</organism>
<keyword evidence="1" id="KW-0472">Membrane</keyword>
<dbReference type="Proteomes" id="UP000198561">
    <property type="component" value="Unassembled WGS sequence"/>
</dbReference>
<name>A0A1H6HEK7_CHRCI</name>
<dbReference type="OrthoDB" id="7432683at2"/>
<dbReference type="InterPro" id="IPR039426">
    <property type="entry name" value="TonB-dep_rcpt-like"/>
</dbReference>
<dbReference type="RefSeq" id="WP_089692529.1">
    <property type="nucleotide sequence ID" value="NZ_FNWQ01000002.1"/>
</dbReference>
<dbReference type="InterPro" id="IPR012910">
    <property type="entry name" value="Plug_dom"/>
</dbReference>
<dbReference type="PROSITE" id="PS52016">
    <property type="entry name" value="TONB_DEPENDENT_REC_3"/>
    <property type="match status" value="1"/>
</dbReference>
<evidence type="ECO:0000313" key="4">
    <source>
        <dbReference type="Proteomes" id="UP000198561"/>
    </source>
</evidence>
<keyword evidence="1" id="KW-1134">Transmembrane beta strand</keyword>
<accession>A0A1H6HEK7</accession>
<keyword evidence="1" id="KW-0812">Transmembrane</keyword>
<evidence type="ECO:0000256" key="1">
    <source>
        <dbReference type="PROSITE-ProRule" id="PRU01360"/>
    </source>
</evidence>
<dbReference type="Pfam" id="PF07715">
    <property type="entry name" value="Plug"/>
    <property type="match status" value="1"/>
</dbReference>
<dbReference type="GO" id="GO:0009279">
    <property type="term" value="C:cell outer membrane"/>
    <property type="evidence" value="ECO:0007669"/>
    <property type="project" value="UniProtKB-SubCell"/>
</dbReference>